<proteinExistence type="predicted"/>
<dbReference type="AlphaFoldDB" id="A0AAW0LVG0"/>
<name>A0AAW0LVG0_QUESU</name>
<gene>
    <name evidence="1" type="ORF">CFP56_031865</name>
</gene>
<evidence type="ECO:0000313" key="1">
    <source>
        <dbReference type="EMBL" id="KAK7854488.1"/>
    </source>
</evidence>
<comment type="caution">
    <text evidence="1">The sequence shown here is derived from an EMBL/GenBank/DDBJ whole genome shotgun (WGS) entry which is preliminary data.</text>
</comment>
<keyword evidence="2" id="KW-1185">Reference proteome</keyword>
<protein>
    <submittedName>
        <fullName evidence="1">Uncharacterized protein</fullName>
    </submittedName>
</protein>
<dbReference type="EMBL" id="PKMF04000054">
    <property type="protein sequence ID" value="KAK7854488.1"/>
    <property type="molecule type" value="Genomic_DNA"/>
</dbReference>
<reference evidence="1 2" key="1">
    <citation type="journal article" date="2018" name="Sci. Data">
        <title>The draft genome sequence of cork oak.</title>
        <authorList>
            <person name="Ramos A.M."/>
            <person name="Usie A."/>
            <person name="Barbosa P."/>
            <person name="Barros P.M."/>
            <person name="Capote T."/>
            <person name="Chaves I."/>
            <person name="Simoes F."/>
            <person name="Abreu I."/>
            <person name="Carrasquinho I."/>
            <person name="Faro C."/>
            <person name="Guimaraes J.B."/>
            <person name="Mendonca D."/>
            <person name="Nobrega F."/>
            <person name="Rodrigues L."/>
            <person name="Saibo N.J.M."/>
            <person name="Varela M.C."/>
            <person name="Egas C."/>
            <person name="Matos J."/>
            <person name="Miguel C.M."/>
            <person name="Oliveira M.M."/>
            <person name="Ricardo C.P."/>
            <person name="Goncalves S."/>
        </authorList>
    </citation>
    <scope>NUCLEOTIDE SEQUENCE [LARGE SCALE GENOMIC DNA]</scope>
    <source>
        <strain evidence="2">cv. HL8</strain>
    </source>
</reference>
<evidence type="ECO:0000313" key="2">
    <source>
        <dbReference type="Proteomes" id="UP000237347"/>
    </source>
</evidence>
<sequence>MHNMITPLTPSLSTVRLKQVDTDHRADWNRHRDCRRIIWRGLRLSSRLAHIPKRCDVLCVWFSLPWR</sequence>
<organism evidence="1 2">
    <name type="scientific">Quercus suber</name>
    <name type="common">Cork oak</name>
    <dbReference type="NCBI Taxonomy" id="58331"/>
    <lineage>
        <taxon>Eukaryota</taxon>
        <taxon>Viridiplantae</taxon>
        <taxon>Streptophyta</taxon>
        <taxon>Embryophyta</taxon>
        <taxon>Tracheophyta</taxon>
        <taxon>Spermatophyta</taxon>
        <taxon>Magnoliopsida</taxon>
        <taxon>eudicotyledons</taxon>
        <taxon>Gunneridae</taxon>
        <taxon>Pentapetalae</taxon>
        <taxon>rosids</taxon>
        <taxon>fabids</taxon>
        <taxon>Fagales</taxon>
        <taxon>Fagaceae</taxon>
        <taxon>Quercus</taxon>
    </lineage>
</organism>
<dbReference type="Proteomes" id="UP000237347">
    <property type="component" value="Unassembled WGS sequence"/>
</dbReference>
<accession>A0AAW0LVG0</accession>